<dbReference type="SUPFAM" id="SSF49854">
    <property type="entry name" value="Spermadhesin, CUB domain"/>
    <property type="match status" value="1"/>
</dbReference>
<dbReference type="SUPFAM" id="SSF56219">
    <property type="entry name" value="DNase I-like"/>
    <property type="match status" value="1"/>
</dbReference>
<keyword evidence="8" id="KW-0325">Glycoprotein</keyword>
<dbReference type="PANTHER" id="PTHR24256">
    <property type="entry name" value="TRYPTASE-RELATED"/>
    <property type="match status" value="1"/>
</dbReference>
<evidence type="ECO:0000256" key="5">
    <source>
        <dbReference type="ARBA" id="ARBA00022801"/>
    </source>
</evidence>
<dbReference type="Pfam" id="PF00089">
    <property type="entry name" value="Trypsin"/>
    <property type="match status" value="3"/>
</dbReference>
<accession>A0A7R8VFN6</accession>
<sequence length="1145" mass="127054">MKCRLTLTCDKDCTKRFLNAESVRWNSNSACKASSWGTLQLGKEASNQLKKVGLEVISFQQCLSYYNSGITQSQMCTYTQGKDACQSDSGGPLLYTNPNTGRLYLSGIISYGIGCATSNPGVNTRVTAYLNWISQNTPEDDACRRHARNPPHSYATMLACITNQPLAIGTKYPARALDNELPESLEPGLIARTENVTRWATDVPVRCLSSQVRYGEDRRQDVGVSRSKTTAAGLPIYTGLRHRLSQCITALLITCLSSMLGAALSQCDYYNNIPNNANLFIYSPNYPNNYPGGTNCRWFTDHHTTGPVDYARRHSSTHDVFGIPVQRLHLSMTPTHSLDLGCTTSIIMCVDHMVRRKDYIIWSGNFSKLSVSTKEAMWLLYIGSHRKLSYSSPMAYLVLIDSSQLTSDSQPLVIGSLVQQESSALDHAATEADSCDLTGELTPWSDVFYFPGCFQSTDCTGDRFSVSLTGDVNLVDAEYYCGSGTFTLQSRANKMNVVLVAPYSSRGGRFLCNITSAPAGVTTTTPAPTTAAPDCSCGWKKDTRIVGGTTTGVNEYPMMAGLVDVVERIVFCGATIISKRWLLTAAHCLVNKLLNQTVVLVGDHDTSTDANSKSPLWFSDVLRRPDGRRGGYRAYDRGEKLEEIIVARRLEVLNMIGNPPIYAGRSVASSNIDVTLCNQEAIEVVKNWKVLDGYTISDHNLIIFETEGDLGLQAEVGMRPKLNIRKSDWERLKRKLELPTEIEKGGNVNVKAKEFTRAVQRAMKVAIPIFEEKLSISNKPWNEILGKNRKEMRLAKRESWERCVQEELRNNAWGIPFQIVAGKVRSPSVTSTLKTQGGDMTSCWLLLETLLPDANVEDDEQQDTARMDMTRNYDNKAETDPITREEIISLAPRKTTYVLFKGALKRDPMIRIDRQVIRRSVNTRYLGVTLDEKRGLMMHRQNQKTYYESETKTKMRQNIDLSSWQSGMGGVNPGADTNASRLYRISRVIGHQDYNTLSEANDIGLIKVNQDILFSLEVGPVCLPWNYKGSYAGETVEALGWGTLQFGGEVPTQLQKVGLQVISYQQCLSYYNSGITQSQMCTYTQGKDACQSDSGGPLLYTNPNTGRLYLSGIISYGIGCATSNPGVNTRVTAYLNWISQNTPGK</sequence>
<gene>
    <name evidence="11" type="ORF">TDIB3V08_LOCUS3926</name>
</gene>
<dbReference type="GO" id="GO:0004252">
    <property type="term" value="F:serine-type endopeptidase activity"/>
    <property type="evidence" value="ECO:0007669"/>
    <property type="project" value="InterPro"/>
</dbReference>
<dbReference type="InterPro" id="IPR035914">
    <property type="entry name" value="Sperma_CUB_dom_sf"/>
</dbReference>
<keyword evidence="4" id="KW-0732">Signal</keyword>
<evidence type="ECO:0000256" key="9">
    <source>
        <dbReference type="ARBA" id="ARBA00024195"/>
    </source>
</evidence>
<evidence type="ECO:0000259" key="10">
    <source>
        <dbReference type="PROSITE" id="PS50240"/>
    </source>
</evidence>
<evidence type="ECO:0000256" key="8">
    <source>
        <dbReference type="ARBA" id="ARBA00023180"/>
    </source>
</evidence>
<keyword evidence="2" id="KW-0964">Secreted</keyword>
<comment type="subcellular location">
    <subcellularLocation>
        <location evidence="1">Secreted</location>
        <location evidence="1">Extracellular space</location>
    </subcellularLocation>
</comment>
<dbReference type="GO" id="GO:0006508">
    <property type="term" value="P:proteolysis"/>
    <property type="evidence" value="ECO:0007669"/>
    <property type="project" value="UniProtKB-KW"/>
</dbReference>
<reference evidence="11" key="1">
    <citation type="submission" date="2020-11" db="EMBL/GenBank/DDBJ databases">
        <authorList>
            <person name="Tran Van P."/>
        </authorList>
    </citation>
    <scope>NUCLEOTIDE SEQUENCE</scope>
</reference>
<keyword evidence="5" id="KW-0378">Hydrolase</keyword>
<dbReference type="SMART" id="SM00020">
    <property type="entry name" value="Tryp_SPc"/>
    <property type="match status" value="1"/>
</dbReference>
<dbReference type="AlphaFoldDB" id="A0A7R8VFN6"/>
<keyword evidence="7" id="KW-1015">Disulfide bond</keyword>
<organism evidence="11">
    <name type="scientific">Timema douglasi</name>
    <name type="common">Walking stick</name>
    <dbReference type="NCBI Taxonomy" id="61478"/>
    <lineage>
        <taxon>Eukaryota</taxon>
        <taxon>Metazoa</taxon>
        <taxon>Ecdysozoa</taxon>
        <taxon>Arthropoda</taxon>
        <taxon>Hexapoda</taxon>
        <taxon>Insecta</taxon>
        <taxon>Pterygota</taxon>
        <taxon>Neoptera</taxon>
        <taxon>Polyneoptera</taxon>
        <taxon>Phasmatodea</taxon>
        <taxon>Timematodea</taxon>
        <taxon>Timematoidea</taxon>
        <taxon>Timematidae</taxon>
        <taxon>Timema</taxon>
    </lineage>
</organism>
<feature type="domain" description="Peptidase S1" evidence="10">
    <location>
        <begin position="545"/>
        <end position="1143"/>
    </location>
</feature>
<dbReference type="SUPFAM" id="SSF50494">
    <property type="entry name" value="Trypsin-like serine proteases"/>
    <property type="match status" value="3"/>
</dbReference>
<dbReference type="FunFam" id="2.40.10.10:FF:000036">
    <property type="entry name" value="Trypsin beta"/>
    <property type="match status" value="1"/>
</dbReference>
<evidence type="ECO:0000256" key="7">
    <source>
        <dbReference type="ARBA" id="ARBA00023157"/>
    </source>
</evidence>
<dbReference type="CDD" id="cd00190">
    <property type="entry name" value="Tryp_SPc"/>
    <property type="match status" value="1"/>
</dbReference>
<dbReference type="InterPro" id="IPR018114">
    <property type="entry name" value="TRYPSIN_HIS"/>
</dbReference>
<dbReference type="InterPro" id="IPR051487">
    <property type="entry name" value="Ser/Thr_Proteases_Immune/Dev"/>
</dbReference>
<evidence type="ECO:0000256" key="2">
    <source>
        <dbReference type="ARBA" id="ARBA00022525"/>
    </source>
</evidence>
<proteinExistence type="inferred from homology"/>
<dbReference type="PROSITE" id="PS50240">
    <property type="entry name" value="TRYPSIN_DOM"/>
    <property type="match status" value="2"/>
</dbReference>
<evidence type="ECO:0000256" key="6">
    <source>
        <dbReference type="ARBA" id="ARBA00022825"/>
    </source>
</evidence>
<evidence type="ECO:0000256" key="3">
    <source>
        <dbReference type="ARBA" id="ARBA00022670"/>
    </source>
</evidence>
<dbReference type="Gene3D" id="2.40.10.10">
    <property type="entry name" value="Trypsin-like serine proteases"/>
    <property type="match status" value="3"/>
</dbReference>
<evidence type="ECO:0000256" key="4">
    <source>
        <dbReference type="ARBA" id="ARBA00022729"/>
    </source>
</evidence>
<evidence type="ECO:0000256" key="1">
    <source>
        <dbReference type="ARBA" id="ARBA00004239"/>
    </source>
</evidence>
<dbReference type="PROSITE" id="PS00134">
    <property type="entry name" value="TRYPSIN_HIS"/>
    <property type="match status" value="1"/>
</dbReference>
<name>A0A7R8VFN6_TIMDO</name>
<dbReference type="EMBL" id="OA565740">
    <property type="protein sequence ID" value="CAD7197623.1"/>
    <property type="molecule type" value="Genomic_DNA"/>
</dbReference>
<evidence type="ECO:0000313" key="11">
    <source>
        <dbReference type="EMBL" id="CAD7197623.1"/>
    </source>
</evidence>
<protein>
    <recommendedName>
        <fullName evidence="10">Peptidase S1 domain-containing protein</fullName>
    </recommendedName>
</protein>
<comment type="similarity">
    <text evidence="9">Belongs to the peptidase S1 family. CLIP subfamily.</text>
</comment>
<feature type="domain" description="Peptidase S1" evidence="10">
    <location>
        <begin position="1"/>
        <end position="138"/>
    </location>
</feature>
<dbReference type="GO" id="GO:0005576">
    <property type="term" value="C:extracellular region"/>
    <property type="evidence" value="ECO:0007669"/>
    <property type="project" value="UniProtKB-SubCell"/>
</dbReference>
<dbReference type="InterPro" id="IPR036691">
    <property type="entry name" value="Endo/exonu/phosph_ase_sf"/>
</dbReference>
<dbReference type="FunFam" id="2.40.10.10:FF:000054">
    <property type="entry name" value="Complement C1r subcomponent"/>
    <property type="match status" value="1"/>
</dbReference>
<keyword evidence="6" id="KW-0720">Serine protease</keyword>
<dbReference type="InterPro" id="IPR001254">
    <property type="entry name" value="Trypsin_dom"/>
</dbReference>
<dbReference type="InterPro" id="IPR009003">
    <property type="entry name" value="Peptidase_S1_PA"/>
</dbReference>
<dbReference type="InterPro" id="IPR043504">
    <property type="entry name" value="Peptidase_S1_PA_chymotrypsin"/>
</dbReference>
<keyword evidence="3" id="KW-0645">Protease</keyword>